<feature type="transmembrane region" description="Helical" evidence="5">
    <location>
        <begin position="64"/>
        <end position="82"/>
    </location>
</feature>
<dbReference type="EMBL" id="JAVRES010000456">
    <property type="protein sequence ID" value="MDT0440985.1"/>
    <property type="molecule type" value="Genomic_DNA"/>
</dbReference>
<reference evidence="8" key="1">
    <citation type="submission" date="2023-07" db="EMBL/GenBank/DDBJ databases">
        <title>30 novel species of actinomycetes from the DSMZ collection.</title>
        <authorList>
            <person name="Nouioui I."/>
        </authorList>
    </citation>
    <scope>NUCLEOTIDE SEQUENCE [LARGE SCALE GENOMIC DNA]</scope>
    <source>
        <strain evidence="8">DSM 41981</strain>
    </source>
</reference>
<feature type="non-terminal residue" evidence="7">
    <location>
        <position position="1"/>
    </location>
</feature>
<keyword evidence="4 5" id="KW-0472">Membrane</keyword>
<feature type="transmembrane region" description="Helical" evidence="5">
    <location>
        <begin position="21"/>
        <end position="44"/>
    </location>
</feature>
<evidence type="ECO:0000313" key="8">
    <source>
        <dbReference type="Proteomes" id="UP001183535"/>
    </source>
</evidence>
<dbReference type="Pfam" id="PF02683">
    <property type="entry name" value="DsbD_TM"/>
    <property type="match status" value="1"/>
</dbReference>
<evidence type="ECO:0000259" key="6">
    <source>
        <dbReference type="Pfam" id="PF02683"/>
    </source>
</evidence>
<comment type="subcellular location">
    <subcellularLocation>
        <location evidence="1">Membrane</location>
        <topology evidence="1">Multi-pass membrane protein</topology>
    </subcellularLocation>
</comment>
<proteinExistence type="predicted"/>
<evidence type="ECO:0000256" key="1">
    <source>
        <dbReference type="ARBA" id="ARBA00004141"/>
    </source>
</evidence>
<protein>
    <submittedName>
        <fullName evidence="7">Cytochrome c biogenesis protein CcdA</fullName>
    </submittedName>
</protein>
<evidence type="ECO:0000313" key="7">
    <source>
        <dbReference type="EMBL" id="MDT0440985.1"/>
    </source>
</evidence>
<organism evidence="7 8">
    <name type="scientific">Streptomyces doudnae</name>
    <dbReference type="NCBI Taxonomy" id="3075536"/>
    <lineage>
        <taxon>Bacteria</taxon>
        <taxon>Bacillati</taxon>
        <taxon>Actinomycetota</taxon>
        <taxon>Actinomycetes</taxon>
        <taxon>Kitasatosporales</taxon>
        <taxon>Streptomycetaceae</taxon>
        <taxon>Streptomyces</taxon>
    </lineage>
</organism>
<dbReference type="InterPro" id="IPR003834">
    <property type="entry name" value="Cyt_c_assmbl_TM_dom"/>
</dbReference>
<evidence type="ECO:0000256" key="4">
    <source>
        <dbReference type="ARBA" id="ARBA00023136"/>
    </source>
</evidence>
<name>A0ABD5F306_9ACTN</name>
<comment type="caution">
    <text evidence="7">The sequence shown here is derived from an EMBL/GenBank/DDBJ whole genome shotgun (WGS) entry which is preliminary data.</text>
</comment>
<sequence length="84" mass="8380">PCAGPVLAAITVAGARGELSLGIVALTLSFAAGTALPLLVFALAGRRVAERVTAFRKRARGLRIVAGVVMIALAGALALNVTDA</sequence>
<gene>
    <name evidence="7" type="ORF">RM877_40845</name>
</gene>
<feature type="domain" description="Cytochrome C biogenesis protein transmembrane" evidence="6">
    <location>
        <begin position="1"/>
        <end position="77"/>
    </location>
</feature>
<dbReference type="GO" id="GO:0016020">
    <property type="term" value="C:membrane"/>
    <property type="evidence" value="ECO:0007669"/>
    <property type="project" value="UniProtKB-SubCell"/>
</dbReference>
<keyword evidence="3 5" id="KW-1133">Transmembrane helix</keyword>
<dbReference type="RefSeq" id="WP_311639160.1">
    <property type="nucleotide sequence ID" value="NZ_JAVRES010000456.1"/>
</dbReference>
<feature type="non-terminal residue" evidence="7">
    <location>
        <position position="84"/>
    </location>
</feature>
<keyword evidence="8" id="KW-1185">Reference proteome</keyword>
<accession>A0ABD5F306</accession>
<evidence type="ECO:0000256" key="5">
    <source>
        <dbReference type="SAM" id="Phobius"/>
    </source>
</evidence>
<evidence type="ECO:0000256" key="2">
    <source>
        <dbReference type="ARBA" id="ARBA00022692"/>
    </source>
</evidence>
<keyword evidence="2 5" id="KW-0812">Transmembrane</keyword>
<dbReference type="AlphaFoldDB" id="A0ABD5F306"/>
<evidence type="ECO:0000256" key="3">
    <source>
        <dbReference type="ARBA" id="ARBA00022989"/>
    </source>
</evidence>
<dbReference type="Proteomes" id="UP001183535">
    <property type="component" value="Unassembled WGS sequence"/>
</dbReference>